<sequence>MATKKPLPKTTHFHIPADPLRVRSEEIRAKYNSRKAQFPQSEKGLEDSGVTLETLYEMLSDVLERQEILESRIKQIGSNGPIQ</sequence>
<keyword evidence="2" id="KW-1185">Reference proteome</keyword>
<dbReference type="EMBL" id="JAZHPZ010000008">
    <property type="protein sequence ID" value="MEF2967477.1"/>
    <property type="molecule type" value="Genomic_DNA"/>
</dbReference>
<gene>
    <name evidence="1" type="ORF">V3851_16745</name>
</gene>
<dbReference type="RefSeq" id="WP_331847696.1">
    <property type="nucleotide sequence ID" value="NZ_JAZHPZ010000008.1"/>
</dbReference>
<evidence type="ECO:0000313" key="1">
    <source>
        <dbReference type="EMBL" id="MEF2967477.1"/>
    </source>
</evidence>
<reference evidence="1 2" key="1">
    <citation type="submission" date="2024-02" db="EMBL/GenBank/DDBJ databases">
        <title>A nitrogen-fixing paenibacillus bacterium.</title>
        <authorList>
            <person name="Zhang W.L."/>
            <person name="Chen S.F."/>
        </authorList>
    </citation>
    <scope>NUCLEOTIDE SEQUENCE [LARGE SCALE GENOMIC DNA]</scope>
    <source>
        <strain evidence="1 2">M1</strain>
    </source>
</reference>
<proteinExistence type="predicted"/>
<protein>
    <submittedName>
        <fullName evidence="1">Uncharacterized protein</fullName>
    </submittedName>
</protein>
<dbReference type="Proteomes" id="UP001306950">
    <property type="component" value="Unassembled WGS sequence"/>
</dbReference>
<comment type="caution">
    <text evidence="1">The sequence shown here is derived from an EMBL/GenBank/DDBJ whole genome shotgun (WGS) entry which is preliminary data.</text>
</comment>
<accession>A0ABU7VUP5</accession>
<evidence type="ECO:0000313" key="2">
    <source>
        <dbReference type="Proteomes" id="UP001306950"/>
    </source>
</evidence>
<name>A0ABU7VUP5_9BACL</name>
<organism evidence="1 2">
    <name type="scientific">Paenibacillus haidiansis</name>
    <dbReference type="NCBI Taxonomy" id="1574488"/>
    <lineage>
        <taxon>Bacteria</taxon>
        <taxon>Bacillati</taxon>
        <taxon>Bacillota</taxon>
        <taxon>Bacilli</taxon>
        <taxon>Bacillales</taxon>
        <taxon>Paenibacillaceae</taxon>
        <taxon>Paenibacillus</taxon>
    </lineage>
</organism>